<proteinExistence type="predicted"/>
<feature type="transmembrane region" description="Helical" evidence="1">
    <location>
        <begin position="156"/>
        <end position="174"/>
    </location>
</feature>
<organism evidence="2">
    <name type="scientific">Rhodopseudomonas palustris (strain BisA53)</name>
    <dbReference type="NCBI Taxonomy" id="316055"/>
    <lineage>
        <taxon>Bacteria</taxon>
        <taxon>Pseudomonadati</taxon>
        <taxon>Pseudomonadota</taxon>
        <taxon>Alphaproteobacteria</taxon>
        <taxon>Hyphomicrobiales</taxon>
        <taxon>Nitrobacteraceae</taxon>
        <taxon>Rhodopseudomonas</taxon>
    </lineage>
</organism>
<gene>
    <name evidence="2" type="ordered locus">RPE_1831</name>
</gene>
<name>Q07QK5_RHOP5</name>
<dbReference type="EMBL" id="CP000463">
    <property type="protein sequence ID" value="ABJ05779.1"/>
    <property type="molecule type" value="Genomic_DNA"/>
</dbReference>
<evidence type="ECO:0008006" key="3">
    <source>
        <dbReference type="Google" id="ProtNLM"/>
    </source>
</evidence>
<accession>Q07QK5</accession>
<reference evidence="2" key="1">
    <citation type="submission" date="2006-09" db="EMBL/GenBank/DDBJ databases">
        <title>Complete sequence of Rhodopseudomonas palustris BisA53.</title>
        <authorList>
            <consortium name="US DOE Joint Genome Institute"/>
            <person name="Copeland A."/>
            <person name="Lucas S."/>
            <person name="Lapidus A."/>
            <person name="Barry K."/>
            <person name="Detter J.C."/>
            <person name="Glavina del Rio T."/>
            <person name="Hammon N."/>
            <person name="Israni S."/>
            <person name="Dalin E."/>
            <person name="Tice H."/>
            <person name="Pitluck S."/>
            <person name="Chain P."/>
            <person name="Malfatti S."/>
            <person name="Shin M."/>
            <person name="Vergez L."/>
            <person name="Schmutz J."/>
            <person name="Larimer F."/>
            <person name="Land M."/>
            <person name="Hauser L."/>
            <person name="Pelletier D.A."/>
            <person name="Kyrpides N."/>
            <person name="Kim E."/>
            <person name="Harwood C.S."/>
            <person name="Oda Y."/>
            <person name="Richardson P."/>
        </authorList>
    </citation>
    <scope>NUCLEOTIDE SEQUENCE [LARGE SCALE GENOMIC DNA]</scope>
    <source>
        <strain evidence="2">BisA53</strain>
    </source>
</reference>
<dbReference type="eggNOG" id="ENOG5032V7J">
    <property type="taxonomic scope" value="Bacteria"/>
</dbReference>
<sequence length="180" mass="20732">MRRVSFSNEGIDIAALALHHSDVENSLRSYFSSTAASYATRFTGYTNSEVELELDERLAELDMTSSLTILSAIEAVFRIDYLQRCYRKEKDPLSRAFRDLNKRRGSKVSLEDEILGRWKMHTDGGSELIGDLRGAFKYRHWLAHGRYWNPKFGKKYDFVSLYALASATLTYFPLLRLDPS</sequence>
<evidence type="ECO:0000313" key="2">
    <source>
        <dbReference type="EMBL" id="ABJ05779.1"/>
    </source>
</evidence>
<dbReference type="OrthoDB" id="3078372at2"/>
<protein>
    <recommendedName>
        <fullName evidence="3">RiboL-PSP-HEPN domain-containing protein</fullName>
    </recommendedName>
</protein>
<dbReference type="HOGENOM" id="CLU_1495100_0_0_5"/>
<dbReference type="STRING" id="316055.RPE_1831"/>
<dbReference type="KEGG" id="rpe:RPE_1831"/>
<evidence type="ECO:0000256" key="1">
    <source>
        <dbReference type="SAM" id="Phobius"/>
    </source>
</evidence>
<keyword evidence="1" id="KW-0472">Membrane</keyword>
<keyword evidence="1" id="KW-1133">Transmembrane helix</keyword>
<keyword evidence="1" id="KW-0812">Transmembrane</keyword>
<dbReference type="AlphaFoldDB" id="Q07QK5"/>